<dbReference type="EMBL" id="MT143941">
    <property type="protein sequence ID" value="QJH93041.1"/>
    <property type="molecule type" value="Genomic_DNA"/>
</dbReference>
<sequence>MNKIGKMVLKITFGNKKMRISELLKTDGYVDIIEIDKITNKKGLIGVSNKYVNCKAIIIIYENKKVI</sequence>
<name>A0A6M3X5M9_9ZZZZ</name>
<proteinExistence type="predicted"/>
<gene>
    <name evidence="1" type="ORF">MM171B02540_0007</name>
</gene>
<dbReference type="AlphaFoldDB" id="A0A6M3X5M9"/>
<evidence type="ECO:0000313" key="1">
    <source>
        <dbReference type="EMBL" id="QJH93041.1"/>
    </source>
</evidence>
<accession>A0A6M3X5M9</accession>
<reference evidence="1" key="1">
    <citation type="submission" date="2020-03" db="EMBL/GenBank/DDBJ databases">
        <title>The deep terrestrial virosphere.</title>
        <authorList>
            <person name="Holmfeldt K."/>
            <person name="Nilsson E."/>
            <person name="Simone D."/>
            <person name="Lopez-Fernandez M."/>
            <person name="Wu X."/>
            <person name="de Brujin I."/>
            <person name="Lundin D."/>
            <person name="Andersson A."/>
            <person name="Bertilsson S."/>
            <person name="Dopson M."/>
        </authorList>
    </citation>
    <scope>NUCLEOTIDE SEQUENCE</scope>
    <source>
        <strain evidence="1">MM171B02540</strain>
    </source>
</reference>
<organism evidence="1">
    <name type="scientific">viral metagenome</name>
    <dbReference type="NCBI Taxonomy" id="1070528"/>
    <lineage>
        <taxon>unclassified sequences</taxon>
        <taxon>metagenomes</taxon>
        <taxon>organismal metagenomes</taxon>
    </lineage>
</organism>
<protein>
    <submittedName>
        <fullName evidence="1">Uncharacterized protein</fullName>
    </submittedName>
</protein>